<gene>
    <name evidence="1" type="ORF">WKI71_36575</name>
</gene>
<evidence type="ECO:0000313" key="1">
    <source>
        <dbReference type="EMBL" id="MEJ8671873.1"/>
    </source>
</evidence>
<protein>
    <submittedName>
        <fullName evidence="1">Uncharacterized protein</fullName>
    </submittedName>
</protein>
<keyword evidence="2" id="KW-1185">Reference proteome</keyword>
<dbReference type="EMBL" id="JBBKAK010000001">
    <property type="protein sequence ID" value="MEJ8671873.1"/>
    <property type="molecule type" value="Genomic_DNA"/>
</dbReference>
<proteinExistence type="predicted"/>
<evidence type="ECO:0000313" key="2">
    <source>
        <dbReference type="Proteomes" id="UP001376459"/>
    </source>
</evidence>
<reference evidence="1 2" key="1">
    <citation type="submission" date="2024-03" db="EMBL/GenBank/DDBJ databases">
        <title>Novel Streptomyces species of biotechnological and ecological value are a feature of Machair soil.</title>
        <authorList>
            <person name="Prole J.R."/>
            <person name="Goodfellow M."/>
            <person name="Allenby N."/>
            <person name="Ward A.C."/>
        </authorList>
    </citation>
    <scope>NUCLEOTIDE SEQUENCE [LARGE SCALE GENOMIC DNA]</scope>
    <source>
        <strain evidence="1 2">MS1.AVA.1</strain>
    </source>
</reference>
<sequence>MLRAGDVLVVAFEKHQTEAETKRFTDGLKEQLPGIRVLLLEGVSGLAAFRPQEKGVAVEGGSDG</sequence>
<name>A0ABU8UTG1_9ACTN</name>
<dbReference type="Proteomes" id="UP001376459">
    <property type="component" value="Unassembled WGS sequence"/>
</dbReference>
<accession>A0ABU8UTG1</accession>
<comment type="caution">
    <text evidence="1">The sequence shown here is derived from an EMBL/GenBank/DDBJ whole genome shotgun (WGS) entry which is preliminary data.</text>
</comment>
<organism evidence="1 2">
    <name type="scientific">Streptomyces machairae</name>
    <dbReference type="NCBI Taxonomy" id="3134109"/>
    <lineage>
        <taxon>Bacteria</taxon>
        <taxon>Bacillati</taxon>
        <taxon>Actinomycetota</taxon>
        <taxon>Actinomycetes</taxon>
        <taxon>Kitasatosporales</taxon>
        <taxon>Streptomycetaceae</taxon>
        <taxon>Streptomyces</taxon>
    </lineage>
</organism>